<dbReference type="EMBL" id="VFOP01000001">
    <property type="protein sequence ID" value="TQL52455.1"/>
    <property type="molecule type" value="Genomic_DNA"/>
</dbReference>
<keyword evidence="1" id="KW-1133">Transmembrane helix</keyword>
<evidence type="ECO:0000313" key="3">
    <source>
        <dbReference type="Proteomes" id="UP000319516"/>
    </source>
</evidence>
<dbReference type="Proteomes" id="UP000319516">
    <property type="component" value="Unassembled WGS sequence"/>
</dbReference>
<sequence length="64" mass="6155">MAHTQSKEWSTSYEIAALTGAGCAVLGLGAGMVAKQPGIGAVLGAGVGLMVRAAAVAVGARSGR</sequence>
<dbReference type="AlphaFoldDB" id="A0A542YWJ0"/>
<evidence type="ECO:0000313" key="2">
    <source>
        <dbReference type="EMBL" id="TQL52455.1"/>
    </source>
</evidence>
<evidence type="ECO:0000256" key="1">
    <source>
        <dbReference type="SAM" id="Phobius"/>
    </source>
</evidence>
<gene>
    <name evidence="2" type="ORF">FB467_3641</name>
</gene>
<reference evidence="2 3" key="1">
    <citation type="submission" date="2019-06" db="EMBL/GenBank/DDBJ databases">
        <title>Sequencing the genomes of 1000 actinobacteria strains.</title>
        <authorList>
            <person name="Klenk H.-P."/>
        </authorList>
    </citation>
    <scope>NUCLEOTIDE SEQUENCE [LARGE SCALE GENOMIC DNA]</scope>
    <source>
        <strain evidence="2 3">DSM 12335</strain>
    </source>
</reference>
<accession>A0A542YWJ0</accession>
<dbReference type="RefSeq" id="WP_170230827.1">
    <property type="nucleotide sequence ID" value="NZ_BAAAIK010000001.1"/>
</dbReference>
<feature type="transmembrane region" description="Helical" evidence="1">
    <location>
        <begin position="39"/>
        <end position="60"/>
    </location>
</feature>
<keyword evidence="1" id="KW-0812">Transmembrane</keyword>
<organism evidence="2 3">
    <name type="scientific">Ornithinicoccus hortensis</name>
    <dbReference type="NCBI Taxonomy" id="82346"/>
    <lineage>
        <taxon>Bacteria</taxon>
        <taxon>Bacillati</taxon>
        <taxon>Actinomycetota</taxon>
        <taxon>Actinomycetes</taxon>
        <taxon>Micrococcales</taxon>
        <taxon>Intrasporangiaceae</taxon>
        <taxon>Ornithinicoccus</taxon>
    </lineage>
</organism>
<feature type="transmembrane region" description="Helical" evidence="1">
    <location>
        <begin position="12"/>
        <end position="33"/>
    </location>
</feature>
<comment type="caution">
    <text evidence="2">The sequence shown here is derived from an EMBL/GenBank/DDBJ whole genome shotgun (WGS) entry which is preliminary data.</text>
</comment>
<keyword evidence="3" id="KW-1185">Reference proteome</keyword>
<proteinExistence type="predicted"/>
<protein>
    <submittedName>
        <fullName evidence="2">Uncharacterized protein</fullName>
    </submittedName>
</protein>
<name>A0A542YWJ0_9MICO</name>
<keyword evidence="1" id="KW-0472">Membrane</keyword>